<dbReference type="Proteomes" id="UP000239494">
    <property type="component" value="Unassembled WGS sequence"/>
</dbReference>
<dbReference type="OrthoDB" id="3700944at2"/>
<evidence type="ECO:0000256" key="2">
    <source>
        <dbReference type="SAM" id="SignalP"/>
    </source>
</evidence>
<evidence type="ECO:0000313" key="4">
    <source>
        <dbReference type="Proteomes" id="UP000239494"/>
    </source>
</evidence>
<keyword evidence="2" id="KW-0732">Signal</keyword>
<dbReference type="Pfam" id="PF12079">
    <property type="entry name" value="DUF3558"/>
    <property type="match status" value="1"/>
</dbReference>
<organism evidence="3 4">
    <name type="scientific">Umezawaea tangerina</name>
    <dbReference type="NCBI Taxonomy" id="84725"/>
    <lineage>
        <taxon>Bacteria</taxon>
        <taxon>Bacillati</taxon>
        <taxon>Actinomycetota</taxon>
        <taxon>Actinomycetes</taxon>
        <taxon>Pseudonocardiales</taxon>
        <taxon>Pseudonocardiaceae</taxon>
        <taxon>Umezawaea</taxon>
    </lineage>
</organism>
<evidence type="ECO:0000313" key="3">
    <source>
        <dbReference type="EMBL" id="PRY31029.1"/>
    </source>
</evidence>
<dbReference type="InterPro" id="IPR024520">
    <property type="entry name" value="DUF3558"/>
</dbReference>
<dbReference type="EMBL" id="PVTF01000023">
    <property type="protein sequence ID" value="PRY31029.1"/>
    <property type="molecule type" value="Genomic_DNA"/>
</dbReference>
<dbReference type="AlphaFoldDB" id="A0A2T0SC70"/>
<feature type="chain" id="PRO_5015510805" evidence="2">
    <location>
        <begin position="24"/>
        <end position="198"/>
    </location>
</feature>
<evidence type="ECO:0000256" key="1">
    <source>
        <dbReference type="SAM" id="MobiDB-lite"/>
    </source>
</evidence>
<feature type="signal peptide" evidence="2">
    <location>
        <begin position="1"/>
        <end position="23"/>
    </location>
</feature>
<dbReference type="PROSITE" id="PS51257">
    <property type="entry name" value="PROKAR_LIPOPROTEIN"/>
    <property type="match status" value="1"/>
</dbReference>
<proteinExistence type="predicted"/>
<dbReference type="RefSeq" id="WP_106196688.1">
    <property type="nucleotide sequence ID" value="NZ_PVTF01000023.1"/>
</dbReference>
<accession>A0A2T0SC70</accession>
<feature type="region of interest" description="Disordered" evidence="1">
    <location>
        <begin position="26"/>
        <end position="61"/>
    </location>
</feature>
<gene>
    <name evidence="3" type="ORF">CLV43_123131</name>
</gene>
<comment type="caution">
    <text evidence="3">The sequence shown here is derived from an EMBL/GenBank/DDBJ whole genome shotgun (WGS) entry which is preliminary data.</text>
</comment>
<keyword evidence="4" id="KW-1185">Reference proteome</keyword>
<sequence>MMTRHLVTATALLLLLAACGTSAGGTAKPAASTSPTSSPTSVSASTGPSTGLSSSRPKEVRIDGRNPCELMTGQQASAIAQTLSSRQYVDQTFKSPNCMFEATGAFWNITTVVTEGFEVWTSGKRQGQPTAIAPVDGFPAITVTRSGDEARCDVAVDVADGQYLFTGFEVSKSFTDRFPKPCDGARAVAEAAMQNLTK</sequence>
<reference evidence="3 4" key="1">
    <citation type="submission" date="2018-03" db="EMBL/GenBank/DDBJ databases">
        <title>Genomic Encyclopedia of Archaeal and Bacterial Type Strains, Phase II (KMG-II): from individual species to whole genera.</title>
        <authorList>
            <person name="Goeker M."/>
        </authorList>
    </citation>
    <scope>NUCLEOTIDE SEQUENCE [LARGE SCALE GENOMIC DNA]</scope>
    <source>
        <strain evidence="3 4">DSM 44720</strain>
    </source>
</reference>
<name>A0A2T0SC70_9PSEU</name>
<protein>
    <submittedName>
        <fullName evidence="3">Uncharacterized protein DUF3558</fullName>
    </submittedName>
</protein>
<feature type="compositionally biased region" description="Low complexity" evidence="1">
    <location>
        <begin position="26"/>
        <end position="51"/>
    </location>
</feature>